<protein>
    <submittedName>
        <fullName evidence="2">Uncharacterized protein</fullName>
    </submittedName>
</protein>
<feature type="compositionally biased region" description="Polar residues" evidence="1">
    <location>
        <begin position="564"/>
        <end position="579"/>
    </location>
</feature>
<feature type="compositionally biased region" description="Pro residues" evidence="1">
    <location>
        <begin position="392"/>
        <end position="401"/>
    </location>
</feature>
<accession>A0A1V9ZMS8</accession>
<feature type="compositionally biased region" description="Basic and acidic residues" evidence="1">
    <location>
        <begin position="1"/>
        <end position="16"/>
    </location>
</feature>
<keyword evidence="3" id="KW-1185">Reference proteome</keyword>
<dbReference type="Proteomes" id="UP000243579">
    <property type="component" value="Unassembled WGS sequence"/>
</dbReference>
<evidence type="ECO:0000313" key="3">
    <source>
        <dbReference type="Proteomes" id="UP000243579"/>
    </source>
</evidence>
<feature type="compositionally biased region" description="Basic and acidic residues" evidence="1">
    <location>
        <begin position="488"/>
        <end position="502"/>
    </location>
</feature>
<reference evidence="2 3" key="1">
    <citation type="journal article" date="2014" name="Genome Biol. Evol.">
        <title>The secreted proteins of Achlya hypogyna and Thraustotheca clavata identify the ancestral oomycete secretome and reveal gene acquisitions by horizontal gene transfer.</title>
        <authorList>
            <person name="Misner I."/>
            <person name="Blouin N."/>
            <person name="Leonard G."/>
            <person name="Richards T.A."/>
            <person name="Lane C.E."/>
        </authorList>
    </citation>
    <scope>NUCLEOTIDE SEQUENCE [LARGE SCALE GENOMIC DNA]</scope>
    <source>
        <strain evidence="2 3">ATCC 48635</strain>
    </source>
</reference>
<dbReference type="STRING" id="1202772.A0A1V9ZMS8"/>
<evidence type="ECO:0000313" key="2">
    <source>
        <dbReference type="EMBL" id="OQR99251.1"/>
    </source>
</evidence>
<feature type="compositionally biased region" description="Low complexity" evidence="1">
    <location>
        <begin position="82"/>
        <end position="93"/>
    </location>
</feature>
<dbReference type="EMBL" id="JNBR01000072">
    <property type="protein sequence ID" value="OQR99251.1"/>
    <property type="molecule type" value="Genomic_DNA"/>
</dbReference>
<feature type="region of interest" description="Disordered" evidence="1">
    <location>
        <begin position="655"/>
        <end position="676"/>
    </location>
</feature>
<feature type="compositionally biased region" description="Basic and acidic residues" evidence="1">
    <location>
        <begin position="250"/>
        <end position="270"/>
    </location>
</feature>
<feature type="compositionally biased region" description="Pro residues" evidence="1">
    <location>
        <begin position="97"/>
        <end position="106"/>
    </location>
</feature>
<sequence length="861" mass="95984">MHGHESVREAQRKRQNEYSQALAEQVRAQEAKKKAERDAQRFGRDPPEATGGLFAGMGSNHAYGKNHARGHHVEKMVAAHKAPPLANAPPDAAMTYPPGPGQPHPPLQYQVPAHQPAPGQNYAPQAQPDMFGHPPPLDFYQQQNEFSQPAPPVDYFPPQAEYHQQPPWGYHSYPPQQYAGPPMHGHGPSRETALPQPPPMQPHSSSPPPPSHAAPPGTSHGRRHMLTNDTTSNKKAQQAQAQALLQQQMEDNKRRKAEEKRKKDEEDRLELQRIEKELQRQAEQYELEKQAKAREQQLKAQALEQDLKARQAPKKTHTELDAEVPPNATPEQLREPLPPDHRPPPLELQSPPPPHGSGFYSPREAPWQPQAVSMDARGALPLWSHPQSAPQWHPPQPPPFGFEPTYQPALLQPSPSMPSLMDERLHYLTLELSRQRALVEQLVYQKALPAMAPTPTVEDLERLRHEMQAELDRRDQMHQLELERLRHEHANQMRFSRPDPSPRRKPASVSFHEPLVVHEESSRTFVSPRHSPHHSPSRSTSGLPPPQLPPPQSPQGKAFPGNAGTYNLRQELSEASPQRQLPAVAVQQSVQRSASRSQEVPSPVRRPQSPVEKPFPGVAQYNFQATSSGLSPKGRTKPAKAPEVLVAKAAPRVVKTPRPAPRKSPASHCESPAPPQSAAHFNVVNLIEDAELPTHSAFVASQETELPAAIIECDSQMIYFDGRVDDNNVPEAPVATAPLQRSGIMASAAPDPAASFEKHVDEDDNQFIVVAINDFSSRYTEENQLHDSFDIDEMYQRNCERSQLLDKMEEDPSQVSRLVSSLKAMAGRRATPKVSESGMRGNSLWVQDTPRWLAPDPRTSG</sequence>
<feature type="region of interest" description="Disordered" evidence="1">
    <location>
        <begin position="289"/>
        <end position="415"/>
    </location>
</feature>
<comment type="caution">
    <text evidence="2">The sequence shown here is derived from an EMBL/GenBank/DDBJ whole genome shotgun (WGS) entry which is preliminary data.</text>
</comment>
<dbReference type="OrthoDB" id="76380at2759"/>
<dbReference type="AlphaFoldDB" id="A0A1V9ZMS8"/>
<proteinExistence type="predicted"/>
<feature type="compositionally biased region" description="Basic and acidic residues" evidence="1">
    <location>
        <begin position="332"/>
        <end position="344"/>
    </location>
</feature>
<name>A0A1V9ZMS8_ACHHY</name>
<feature type="region of interest" description="Disordered" evidence="1">
    <location>
        <begin position="826"/>
        <end position="861"/>
    </location>
</feature>
<organism evidence="2 3">
    <name type="scientific">Achlya hypogyna</name>
    <name type="common">Oomycete</name>
    <name type="synonym">Protoachlya hypogyna</name>
    <dbReference type="NCBI Taxonomy" id="1202772"/>
    <lineage>
        <taxon>Eukaryota</taxon>
        <taxon>Sar</taxon>
        <taxon>Stramenopiles</taxon>
        <taxon>Oomycota</taxon>
        <taxon>Saprolegniomycetes</taxon>
        <taxon>Saprolegniales</taxon>
        <taxon>Achlyaceae</taxon>
        <taxon>Achlya</taxon>
    </lineage>
</organism>
<evidence type="ECO:0000256" key="1">
    <source>
        <dbReference type="SAM" id="MobiDB-lite"/>
    </source>
</evidence>
<feature type="compositionally biased region" description="Pro residues" evidence="1">
    <location>
        <begin position="543"/>
        <end position="553"/>
    </location>
</feature>
<feature type="compositionally biased region" description="Basic and acidic residues" evidence="1">
    <location>
        <begin position="27"/>
        <end position="47"/>
    </location>
</feature>
<feature type="compositionally biased region" description="Low complexity" evidence="1">
    <location>
        <begin position="583"/>
        <end position="611"/>
    </location>
</feature>
<feature type="region of interest" description="Disordered" evidence="1">
    <location>
        <begin position="1"/>
        <end position="270"/>
    </location>
</feature>
<feature type="compositionally biased region" description="Low complexity" evidence="1">
    <location>
        <begin position="236"/>
        <end position="248"/>
    </location>
</feature>
<feature type="compositionally biased region" description="Pro residues" evidence="1">
    <location>
        <begin position="195"/>
        <end position="213"/>
    </location>
</feature>
<feature type="region of interest" description="Disordered" evidence="1">
    <location>
        <begin position="488"/>
        <end position="616"/>
    </location>
</feature>
<gene>
    <name evidence="2" type="ORF">ACHHYP_07099</name>
</gene>